<feature type="compositionally biased region" description="Low complexity" evidence="5">
    <location>
        <begin position="31"/>
        <end position="46"/>
    </location>
</feature>
<feature type="transmembrane region" description="Helical" evidence="6">
    <location>
        <begin position="293"/>
        <end position="314"/>
    </location>
</feature>
<reference evidence="7" key="1">
    <citation type="journal article" date="2023" name="Mol. Phylogenet. Evol.">
        <title>Genome-scale phylogeny and comparative genomics of the fungal order Sordariales.</title>
        <authorList>
            <person name="Hensen N."/>
            <person name="Bonometti L."/>
            <person name="Westerberg I."/>
            <person name="Brannstrom I.O."/>
            <person name="Guillou S."/>
            <person name="Cros-Aarteil S."/>
            <person name="Calhoun S."/>
            <person name="Haridas S."/>
            <person name="Kuo A."/>
            <person name="Mondo S."/>
            <person name="Pangilinan J."/>
            <person name="Riley R."/>
            <person name="LaButti K."/>
            <person name="Andreopoulos B."/>
            <person name="Lipzen A."/>
            <person name="Chen C."/>
            <person name="Yan M."/>
            <person name="Daum C."/>
            <person name="Ng V."/>
            <person name="Clum A."/>
            <person name="Steindorff A."/>
            <person name="Ohm R.A."/>
            <person name="Martin F."/>
            <person name="Silar P."/>
            <person name="Natvig D.O."/>
            <person name="Lalanne C."/>
            <person name="Gautier V."/>
            <person name="Ament-Velasquez S.L."/>
            <person name="Kruys A."/>
            <person name="Hutchinson M.I."/>
            <person name="Powell A.J."/>
            <person name="Barry K."/>
            <person name="Miller A.N."/>
            <person name="Grigoriev I.V."/>
            <person name="Debuchy R."/>
            <person name="Gladieux P."/>
            <person name="Hiltunen Thoren M."/>
            <person name="Johannesson H."/>
        </authorList>
    </citation>
    <scope>NUCLEOTIDE SEQUENCE</scope>
    <source>
        <strain evidence="7">CBS 626.80</strain>
    </source>
</reference>
<keyword evidence="2 6" id="KW-0812">Transmembrane</keyword>
<feature type="region of interest" description="Disordered" evidence="5">
    <location>
        <begin position="62"/>
        <end position="102"/>
    </location>
</feature>
<dbReference type="Pfam" id="PF03595">
    <property type="entry name" value="SLAC1"/>
    <property type="match status" value="1"/>
</dbReference>
<gene>
    <name evidence="7" type="ORF">QBC32DRAFT_370796</name>
</gene>
<evidence type="ECO:0000256" key="3">
    <source>
        <dbReference type="ARBA" id="ARBA00022989"/>
    </source>
</evidence>
<feature type="region of interest" description="Disordered" evidence="5">
    <location>
        <begin position="19"/>
        <end position="46"/>
    </location>
</feature>
<feature type="transmembrane region" description="Helical" evidence="6">
    <location>
        <begin position="218"/>
        <end position="243"/>
    </location>
</feature>
<dbReference type="Gene3D" id="1.50.10.150">
    <property type="entry name" value="Voltage-dependent anion channel"/>
    <property type="match status" value="1"/>
</dbReference>
<organism evidence="7 8">
    <name type="scientific">Pseudoneurospora amorphoporcata</name>
    <dbReference type="NCBI Taxonomy" id="241081"/>
    <lineage>
        <taxon>Eukaryota</taxon>
        <taxon>Fungi</taxon>
        <taxon>Dikarya</taxon>
        <taxon>Ascomycota</taxon>
        <taxon>Pezizomycotina</taxon>
        <taxon>Sordariomycetes</taxon>
        <taxon>Sordariomycetidae</taxon>
        <taxon>Sordariales</taxon>
        <taxon>Sordariaceae</taxon>
        <taxon>Pseudoneurospora</taxon>
    </lineage>
</organism>
<feature type="compositionally biased region" description="Basic and acidic residues" evidence="5">
    <location>
        <begin position="87"/>
        <end position="96"/>
    </location>
</feature>
<keyword evidence="3 6" id="KW-1133">Transmembrane helix</keyword>
<dbReference type="InterPro" id="IPR038665">
    <property type="entry name" value="Voltage-dep_anion_channel_sf"/>
</dbReference>
<comment type="subcellular location">
    <subcellularLocation>
        <location evidence="1">Membrane</location>
        <topology evidence="1">Multi-pass membrane protein</topology>
    </subcellularLocation>
</comment>
<evidence type="ECO:0000256" key="1">
    <source>
        <dbReference type="ARBA" id="ARBA00004141"/>
    </source>
</evidence>
<dbReference type="EMBL" id="MU859138">
    <property type="protein sequence ID" value="KAK3951808.1"/>
    <property type="molecule type" value="Genomic_DNA"/>
</dbReference>
<evidence type="ECO:0000313" key="8">
    <source>
        <dbReference type="Proteomes" id="UP001303222"/>
    </source>
</evidence>
<feature type="transmembrane region" description="Helical" evidence="6">
    <location>
        <begin position="187"/>
        <end position="206"/>
    </location>
</feature>
<protein>
    <submittedName>
        <fullName evidence="7">Voltage-dependent anion channel-domain-containing protein</fullName>
    </submittedName>
</protein>
<evidence type="ECO:0000256" key="2">
    <source>
        <dbReference type="ARBA" id="ARBA00022692"/>
    </source>
</evidence>
<evidence type="ECO:0000256" key="4">
    <source>
        <dbReference type="ARBA" id="ARBA00023136"/>
    </source>
</evidence>
<feature type="transmembrane region" description="Helical" evidence="6">
    <location>
        <begin position="361"/>
        <end position="383"/>
    </location>
</feature>
<feature type="transmembrane region" description="Helical" evidence="6">
    <location>
        <begin position="505"/>
        <end position="525"/>
    </location>
</feature>
<evidence type="ECO:0000256" key="5">
    <source>
        <dbReference type="SAM" id="MobiDB-lite"/>
    </source>
</evidence>
<dbReference type="PANTHER" id="PTHR31162">
    <property type="entry name" value="MALIC ACID TRANSPORT PROTEIN-RELATED"/>
    <property type="match status" value="1"/>
</dbReference>
<dbReference type="GO" id="GO:0015140">
    <property type="term" value="F:malate transmembrane transporter activity"/>
    <property type="evidence" value="ECO:0007669"/>
    <property type="project" value="InterPro"/>
</dbReference>
<keyword evidence="8" id="KW-1185">Reference proteome</keyword>
<dbReference type="PANTHER" id="PTHR31162:SF0">
    <property type="entry name" value="MALIC ACID TRANSPORT PROTEIN"/>
    <property type="match status" value="1"/>
</dbReference>
<sequence>MSPPRSPFGQTGAHVIFHDTDATGDNHNPSQNQQTQQQQQQQQQQNLDPSFLALHTRQSSCATVTGEVDPISSRTSGTYAGTPGNGYEKEGREGRSTDYISGGGGRDFSLKPSAVFSQLALNASNKKQQQRRHNGHIMTGATGHLSDTEVEEGTNTPQLDLNKGYLDFDPYDPSRPKLSFRARLKHFTWAWYTLCMSTGGLSLLIANQPHSFRGLHQIGLAVYIINLIIFVSLTSLQIARFVLHPGTCIGSVAHVREGFFFPTFFLSMATVITSTQKYCVPIPGAGGVPSAGLVAVLHIFFWIYLVLATVVAVAQYSFLFSQKRSFRLNTMMPTWILPIFPVMLSGTIAAVISPFQPASRAVVIVCAGLTCQGLGVCVAFMMYAHMIGRLMVFGLPSREHRPGLFMCVGPPSFTVVAFLGMAGGLPKSFDYDMDGLTDSKIIYTMALMAAVFLWALAFWWFFIGVFAVLASRPKYFHLGWWASVFPNTGFTLATISIGNAFRSEAVRWVATAMSICMVCNYLFVLSHHIRAVVVQDICYPGRDEDVEEVEDVPDM</sequence>
<dbReference type="AlphaFoldDB" id="A0AAN6NVE2"/>
<dbReference type="CDD" id="cd09317">
    <property type="entry name" value="TDT_Mae1_like"/>
    <property type="match status" value="1"/>
</dbReference>
<reference evidence="7" key="2">
    <citation type="submission" date="2023-06" db="EMBL/GenBank/DDBJ databases">
        <authorList>
            <consortium name="Lawrence Berkeley National Laboratory"/>
            <person name="Mondo S.J."/>
            <person name="Hensen N."/>
            <person name="Bonometti L."/>
            <person name="Westerberg I."/>
            <person name="Brannstrom I.O."/>
            <person name="Guillou S."/>
            <person name="Cros-Aarteil S."/>
            <person name="Calhoun S."/>
            <person name="Haridas S."/>
            <person name="Kuo A."/>
            <person name="Pangilinan J."/>
            <person name="Riley R."/>
            <person name="Labutti K."/>
            <person name="Andreopoulos B."/>
            <person name="Lipzen A."/>
            <person name="Chen C."/>
            <person name="Yanf M."/>
            <person name="Daum C."/>
            <person name="Ng V."/>
            <person name="Clum A."/>
            <person name="Steindorff A."/>
            <person name="Ohm R."/>
            <person name="Martin F."/>
            <person name="Silar P."/>
            <person name="Natvig D."/>
            <person name="Lalanne C."/>
            <person name="Gautier V."/>
            <person name="Ament-Velasquez S.L."/>
            <person name="Kruys A."/>
            <person name="Hutchinson M.I."/>
            <person name="Powell A.J."/>
            <person name="Barry K."/>
            <person name="Miller A.N."/>
            <person name="Grigoriev I.V."/>
            <person name="Debuchy R."/>
            <person name="Gladieux P."/>
            <person name="Thoren M.H."/>
            <person name="Johannesson H."/>
        </authorList>
    </citation>
    <scope>NUCLEOTIDE SEQUENCE</scope>
    <source>
        <strain evidence="7">CBS 626.80</strain>
    </source>
</reference>
<comment type="caution">
    <text evidence="7">The sequence shown here is derived from an EMBL/GenBank/DDBJ whole genome shotgun (WGS) entry which is preliminary data.</text>
</comment>
<dbReference type="InterPro" id="IPR004695">
    <property type="entry name" value="SLAC1/Mae1/Ssu1/TehA"/>
</dbReference>
<evidence type="ECO:0000313" key="7">
    <source>
        <dbReference type="EMBL" id="KAK3951808.1"/>
    </source>
</evidence>
<proteinExistence type="predicted"/>
<keyword evidence="4 6" id="KW-0472">Membrane</keyword>
<feature type="transmembrane region" description="Helical" evidence="6">
    <location>
        <begin position="478"/>
        <end position="499"/>
    </location>
</feature>
<feature type="transmembrane region" description="Helical" evidence="6">
    <location>
        <begin position="403"/>
        <end position="421"/>
    </location>
</feature>
<accession>A0AAN6NVE2</accession>
<feature type="transmembrane region" description="Helical" evidence="6">
    <location>
        <begin position="335"/>
        <end position="355"/>
    </location>
</feature>
<dbReference type="InterPro" id="IPR030185">
    <property type="entry name" value="Mae1"/>
</dbReference>
<name>A0AAN6NVE2_9PEZI</name>
<feature type="transmembrane region" description="Helical" evidence="6">
    <location>
        <begin position="441"/>
        <end position="466"/>
    </location>
</feature>
<dbReference type="Proteomes" id="UP001303222">
    <property type="component" value="Unassembled WGS sequence"/>
</dbReference>
<dbReference type="GO" id="GO:0016020">
    <property type="term" value="C:membrane"/>
    <property type="evidence" value="ECO:0007669"/>
    <property type="project" value="UniProtKB-SubCell"/>
</dbReference>
<evidence type="ECO:0000256" key="6">
    <source>
        <dbReference type="SAM" id="Phobius"/>
    </source>
</evidence>